<dbReference type="Proteomes" id="UP000316921">
    <property type="component" value="Chromosome"/>
</dbReference>
<organism evidence="2 3">
    <name type="scientific">Engelhardtia mirabilis</name>
    <dbReference type="NCBI Taxonomy" id="2528011"/>
    <lineage>
        <taxon>Bacteria</taxon>
        <taxon>Pseudomonadati</taxon>
        <taxon>Planctomycetota</taxon>
        <taxon>Planctomycetia</taxon>
        <taxon>Planctomycetia incertae sedis</taxon>
        <taxon>Engelhardtia</taxon>
    </lineage>
</organism>
<feature type="region of interest" description="Disordered" evidence="1">
    <location>
        <begin position="20"/>
        <end position="64"/>
    </location>
</feature>
<sequence>MSPLHLTAIVLATLALIGGGRQGAKPRPNAGPAEQPSAGQTPPAKGKPVPKAPAESEAAPPPADVAPNEIEALAAMHAQLVAAPAIDNLGEIELAWRTALERADNWMRAQPSNRLAPGPRVEFAWLRRWCQAEMARSERRRWRLDPSWHVERLEERIEPAPPRGAAVEVWQAYTVELDRIPAALLAAQEQLTRLRPEFTAHGASTARSLARALDPAIVDRASRSGLEGEALTALGEATRRGRRAAEAFARWLDEAEPRPIGEALIGPGGWQAQAQLAAGRSIELAELEVMLSGVIASGPRSHRPSAAAATVADAQLVVNTATRVGESVAAALELLELEGPEVSVGISYLDQPLGPALVGRPRSGAEWELALIPAGPSWPSEARDQRDRALAPGSIAAAALVFGSPGEGWLAKNGEVGREDLATFTDPLGIEGWGLFAARWLVKADREGGRIVSQAPLVDELGRLRREAAARTLASLQLHARGQRPEDVLATLRVHTGWDDWTARGELDAIRAEPRRGMGILHALELEALWDRWKATLGPEPALKRILRALQRFPRARASDLEAVFE</sequence>
<name>A0A518BSF8_9BACT</name>
<proteinExistence type="predicted"/>
<dbReference type="KEGG" id="pbap:Pla133_50290"/>
<dbReference type="EMBL" id="CP036287">
    <property type="protein sequence ID" value="QDU69906.1"/>
    <property type="molecule type" value="Genomic_DNA"/>
</dbReference>
<gene>
    <name evidence="2" type="ORF">Pla133_50290</name>
</gene>
<protein>
    <submittedName>
        <fullName evidence="2">Uncharacterized protein</fullName>
    </submittedName>
</protein>
<reference evidence="2 3" key="1">
    <citation type="submission" date="2019-02" db="EMBL/GenBank/DDBJ databases">
        <title>Deep-cultivation of Planctomycetes and their phenomic and genomic characterization uncovers novel biology.</title>
        <authorList>
            <person name="Wiegand S."/>
            <person name="Jogler M."/>
            <person name="Boedeker C."/>
            <person name="Pinto D."/>
            <person name="Vollmers J."/>
            <person name="Rivas-Marin E."/>
            <person name="Kohn T."/>
            <person name="Peeters S.H."/>
            <person name="Heuer A."/>
            <person name="Rast P."/>
            <person name="Oberbeckmann S."/>
            <person name="Bunk B."/>
            <person name="Jeske O."/>
            <person name="Meyerdierks A."/>
            <person name="Storesund J.E."/>
            <person name="Kallscheuer N."/>
            <person name="Luecker S."/>
            <person name="Lage O.M."/>
            <person name="Pohl T."/>
            <person name="Merkel B.J."/>
            <person name="Hornburger P."/>
            <person name="Mueller R.-W."/>
            <person name="Bruemmer F."/>
            <person name="Labrenz M."/>
            <person name="Spormann A.M."/>
            <person name="Op den Camp H."/>
            <person name="Overmann J."/>
            <person name="Amann R."/>
            <person name="Jetten M.S.M."/>
            <person name="Mascher T."/>
            <person name="Medema M.H."/>
            <person name="Devos D.P."/>
            <person name="Kaster A.-K."/>
            <person name="Ovreas L."/>
            <person name="Rohde M."/>
            <person name="Galperin M.Y."/>
            <person name="Jogler C."/>
        </authorList>
    </citation>
    <scope>NUCLEOTIDE SEQUENCE [LARGE SCALE GENOMIC DNA]</scope>
    <source>
        <strain evidence="2 3">Pla133</strain>
    </source>
</reference>
<dbReference type="RefSeq" id="WP_145070249.1">
    <property type="nucleotide sequence ID" value="NZ_CP036287.1"/>
</dbReference>
<feature type="compositionally biased region" description="Low complexity" evidence="1">
    <location>
        <begin position="42"/>
        <end position="58"/>
    </location>
</feature>
<evidence type="ECO:0000313" key="2">
    <source>
        <dbReference type="EMBL" id="QDU69906.1"/>
    </source>
</evidence>
<dbReference type="AlphaFoldDB" id="A0A518BSF8"/>
<accession>A0A518BSF8</accession>
<evidence type="ECO:0000256" key="1">
    <source>
        <dbReference type="SAM" id="MobiDB-lite"/>
    </source>
</evidence>
<evidence type="ECO:0000313" key="3">
    <source>
        <dbReference type="Proteomes" id="UP000316921"/>
    </source>
</evidence>
<keyword evidence="3" id="KW-1185">Reference proteome</keyword>